<sequence>MDDRLGMDSKLSLEDLGRAHVIIQGVFGRAKQSHLKDVSLTREAVQTSPGTPPVLRKWERLLEESLELKTIEEKKALARIDDRGGAIIKEFPLLPAFSDGWQPITVDNLMLLEWMGRQGLDEGDDPQQIYRALWSKFFRVPDVIPSDAWGQTSYRTFHHMIRTHGVWLGVLVNTARSRKRLRASEPVSTIPGVTNSKASRLAATDPAVLLGKVVAVVDPMESFLP</sequence>
<evidence type="ECO:0000313" key="1">
    <source>
        <dbReference type="EMBL" id="TPX54945.1"/>
    </source>
</evidence>
<dbReference type="EMBL" id="QEAQ01000132">
    <property type="protein sequence ID" value="TPX54945.1"/>
    <property type="molecule type" value="Genomic_DNA"/>
</dbReference>
<gene>
    <name evidence="1" type="ORF">PhCBS80983_g05674</name>
</gene>
<comment type="caution">
    <text evidence="1">The sequence shown here is derived from an EMBL/GenBank/DDBJ whole genome shotgun (WGS) entry which is preliminary data.</text>
</comment>
<accession>A0A507DUR3</accession>
<evidence type="ECO:0000313" key="2">
    <source>
        <dbReference type="Proteomes" id="UP000318582"/>
    </source>
</evidence>
<name>A0A507DUR3_9FUNG</name>
<dbReference type="Proteomes" id="UP000318582">
    <property type="component" value="Unassembled WGS sequence"/>
</dbReference>
<protein>
    <submittedName>
        <fullName evidence="1">Uncharacterized protein</fullName>
    </submittedName>
</protein>
<dbReference type="AlphaFoldDB" id="A0A507DUR3"/>
<proteinExistence type="predicted"/>
<keyword evidence="2" id="KW-1185">Reference proteome</keyword>
<organism evidence="1 2">
    <name type="scientific">Powellomyces hirtus</name>
    <dbReference type="NCBI Taxonomy" id="109895"/>
    <lineage>
        <taxon>Eukaryota</taxon>
        <taxon>Fungi</taxon>
        <taxon>Fungi incertae sedis</taxon>
        <taxon>Chytridiomycota</taxon>
        <taxon>Chytridiomycota incertae sedis</taxon>
        <taxon>Chytridiomycetes</taxon>
        <taxon>Spizellomycetales</taxon>
        <taxon>Powellomycetaceae</taxon>
        <taxon>Powellomyces</taxon>
    </lineage>
</organism>
<reference evidence="1 2" key="1">
    <citation type="journal article" date="2019" name="Sci. Rep.">
        <title>Comparative genomics of chytrid fungi reveal insights into the obligate biotrophic and pathogenic lifestyle of Synchytrium endobioticum.</title>
        <authorList>
            <person name="van de Vossenberg B.T.L.H."/>
            <person name="Warris S."/>
            <person name="Nguyen H.D.T."/>
            <person name="van Gent-Pelzer M.P.E."/>
            <person name="Joly D.L."/>
            <person name="van de Geest H.C."/>
            <person name="Bonants P.J.M."/>
            <person name="Smith D.S."/>
            <person name="Levesque C.A."/>
            <person name="van der Lee T.A.J."/>
        </authorList>
    </citation>
    <scope>NUCLEOTIDE SEQUENCE [LARGE SCALE GENOMIC DNA]</scope>
    <source>
        <strain evidence="1 2">CBS 809.83</strain>
    </source>
</reference>